<dbReference type="Proteomes" id="UP001168528">
    <property type="component" value="Unassembled WGS sequence"/>
</dbReference>
<keyword evidence="2" id="KW-1185">Reference proteome</keyword>
<dbReference type="EMBL" id="JAUKPO010000006">
    <property type="protein sequence ID" value="MDO1447160.1"/>
    <property type="molecule type" value="Genomic_DNA"/>
</dbReference>
<accession>A0ABT8R918</accession>
<gene>
    <name evidence="1" type="ORF">Q0590_12900</name>
</gene>
<evidence type="ECO:0000313" key="2">
    <source>
        <dbReference type="Proteomes" id="UP001168528"/>
    </source>
</evidence>
<protein>
    <submittedName>
        <fullName evidence="1">Uncharacterized protein</fullName>
    </submittedName>
</protein>
<sequence>MRDMLSVELKYKLLQVIQQYYPVGLPYLNAKYPGYQELRSILESKINTLIKEEKLEPWASLVERLQIVFPQKPVYDHAYIQYPSVWLCVELGSQEDSFLKRTTNLHVYISLLAPYYTISLEEYIVPVTYNENLAPSLVSYYKTYQTASIIEKQQYFDKVLEAIKVYYAAYTYLDFHAIHFLKITGAIPHGEDEETMHVTYPACDFLFGSGSKSGTLHWV</sequence>
<evidence type="ECO:0000313" key="1">
    <source>
        <dbReference type="EMBL" id="MDO1447160.1"/>
    </source>
</evidence>
<reference evidence="1" key="1">
    <citation type="submission" date="2023-07" db="EMBL/GenBank/DDBJ databases">
        <title>The genome sequence of Rhodocytophaga aerolata KACC 12507.</title>
        <authorList>
            <person name="Zhang X."/>
        </authorList>
    </citation>
    <scope>NUCLEOTIDE SEQUENCE</scope>
    <source>
        <strain evidence="1">KACC 12507</strain>
    </source>
</reference>
<dbReference type="RefSeq" id="WP_302037962.1">
    <property type="nucleotide sequence ID" value="NZ_JAUKPO010000006.1"/>
</dbReference>
<comment type="caution">
    <text evidence="1">The sequence shown here is derived from an EMBL/GenBank/DDBJ whole genome shotgun (WGS) entry which is preliminary data.</text>
</comment>
<name>A0ABT8R918_9BACT</name>
<proteinExistence type="predicted"/>
<organism evidence="1 2">
    <name type="scientific">Rhodocytophaga aerolata</name>
    <dbReference type="NCBI Taxonomy" id="455078"/>
    <lineage>
        <taxon>Bacteria</taxon>
        <taxon>Pseudomonadati</taxon>
        <taxon>Bacteroidota</taxon>
        <taxon>Cytophagia</taxon>
        <taxon>Cytophagales</taxon>
        <taxon>Rhodocytophagaceae</taxon>
        <taxon>Rhodocytophaga</taxon>
    </lineage>
</organism>